<dbReference type="Proteomes" id="UP000214646">
    <property type="component" value="Unassembled WGS sequence"/>
</dbReference>
<reference evidence="3" key="1">
    <citation type="submission" date="2017-06" db="EMBL/GenBank/DDBJ databases">
        <title>Genome analysis of Fimbriiglobus ruber SP5, the first member of the order Planctomycetales with confirmed chitinolytic capability.</title>
        <authorList>
            <person name="Ravin N.V."/>
            <person name="Rakitin A.L."/>
            <person name="Ivanova A.A."/>
            <person name="Beletsky A.V."/>
            <person name="Kulichevskaya I.S."/>
            <person name="Mardanov A.V."/>
            <person name="Dedysh S.N."/>
        </authorList>
    </citation>
    <scope>NUCLEOTIDE SEQUENCE [LARGE SCALE GENOMIC DNA]</scope>
    <source>
        <strain evidence="3">SP5</strain>
    </source>
</reference>
<feature type="domain" description="Putative restriction endonuclease" evidence="1">
    <location>
        <begin position="21"/>
        <end position="151"/>
    </location>
</feature>
<dbReference type="CDD" id="cd06260">
    <property type="entry name" value="DUF820-like"/>
    <property type="match status" value="1"/>
</dbReference>
<evidence type="ECO:0000313" key="3">
    <source>
        <dbReference type="Proteomes" id="UP000214646"/>
    </source>
</evidence>
<dbReference type="EMBL" id="NIDE01000013">
    <property type="protein sequence ID" value="OWK38887.1"/>
    <property type="molecule type" value="Genomic_DNA"/>
</dbReference>
<dbReference type="OrthoDB" id="275220at2"/>
<dbReference type="InterPro" id="IPR012296">
    <property type="entry name" value="Nuclease_put_TT1808"/>
</dbReference>
<name>A0A225DS06_9BACT</name>
<dbReference type="AlphaFoldDB" id="A0A225DS06"/>
<protein>
    <recommendedName>
        <fullName evidence="1">Putative restriction endonuclease domain-containing protein</fullName>
    </recommendedName>
</protein>
<keyword evidence="3" id="KW-1185">Reference proteome</keyword>
<sequence length="219" mass="24824">MSPDISTDEVVYPETDGKPLAENSVQCRWITMIAGELFERYNKQPDVFVACDLFWYPVKGNPKIVTAPDALVVFGRPPGDRQSYKLWEENGVPPQVVFEVLSPSNTDEEFVAKLEFYERYGVEEYYVIDPETETCEAFVRDTPDGPLRTVRPAKLNGFVSPRLGVRFVTTDGLTLLTPDGRPFQTREDRVNGLLSQLAGSEAALQQERQRAEQEKQRAE</sequence>
<gene>
    <name evidence="2" type="ORF">FRUB_06392</name>
</gene>
<dbReference type="InterPro" id="IPR011335">
    <property type="entry name" value="Restrct_endonuc-II-like"/>
</dbReference>
<comment type="caution">
    <text evidence="2">The sequence shown here is derived from an EMBL/GenBank/DDBJ whole genome shotgun (WGS) entry which is preliminary data.</text>
</comment>
<dbReference type="PANTHER" id="PTHR33352">
    <property type="entry name" value="SLR1095 PROTEIN"/>
    <property type="match status" value="1"/>
</dbReference>
<accession>A0A225DS06</accession>
<proteinExistence type="predicted"/>
<dbReference type="PANTHER" id="PTHR33352:SF2">
    <property type="entry name" value="SLL0995 PROTEIN"/>
    <property type="match status" value="1"/>
</dbReference>
<organism evidence="2 3">
    <name type="scientific">Fimbriiglobus ruber</name>
    <dbReference type="NCBI Taxonomy" id="1908690"/>
    <lineage>
        <taxon>Bacteria</taxon>
        <taxon>Pseudomonadati</taxon>
        <taxon>Planctomycetota</taxon>
        <taxon>Planctomycetia</taxon>
        <taxon>Gemmatales</taxon>
        <taxon>Gemmataceae</taxon>
        <taxon>Fimbriiglobus</taxon>
    </lineage>
</organism>
<dbReference type="Gene3D" id="3.90.1570.10">
    <property type="entry name" value="tt1808, chain A"/>
    <property type="match status" value="1"/>
</dbReference>
<dbReference type="SUPFAM" id="SSF52980">
    <property type="entry name" value="Restriction endonuclease-like"/>
    <property type="match status" value="1"/>
</dbReference>
<evidence type="ECO:0000313" key="2">
    <source>
        <dbReference type="EMBL" id="OWK38887.1"/>
    </source>
</evidence>
<dbReference type="Pfam" id="PF05685">
    <property type="entry name" value="Uma2"/>
    <property type="match status" value="1"/>
</dbReference>
<dbReference type="InterPro" id="IPR008538">
    <property type="entry name" value="Uma2"/>
</dbReference>
<dbReference type="RefSeq" id="WP_088257239.1">
    <property type="nucleotide sequence ID" value="NZ_NIDE01000013.1"/>
</dbReference>
<evidence type="ECO:0000259" key="1">
    <source>
        <dbReference type="Pfam" id="PF05685"/>
    </source>
</evidence>